<dbReference type="Proteomes" id="UP000596742">
    <property type="component" value="Unassembled WGS sequence"/>
</dbReference>
<dbReference type="GO" id="GO:0051059">
    <property type="term" value="F:NF-kappaB binding"/>
    <property type="evidence" value="ECO:0007669"/>
    <property type="project" value="TreeGrafter"/>
</dbReference>
<feature type="repeat" description="ANK" evidence="3">
    <location>
        <begin position="133"/>
        <end position="165"/>
    </location>
</feature>
<name>A0A8B6FD06_MYTGA</name>
<feature type="repeat" description="ANK" evidence="3">
    <location>
        <begin position="298"/>
        <end position="330"/>
    </location>
</feature>
<dbReference type="InterPro" id="IPR002110">
    <property type="entry name" value="Ankyrin_rpt"/>
</dbReference>
<evidence type="ECO:0000256" key="1">
    <source>
        <dbReference type="ARBA" id="ARBA00022737"/>
    </source>
</evidence>
<proteinExistence type="predicted"/>
<dbReference type="PANTHER" id="PTHR46680:SF3">
    <property type="entry name" value="NF-KAPPA-B INHIBITOR CACTUS"/>
    <property type="match status" value="1"/>
</dbReference>
<feature type="repeat" description="ANK" evidence="3">
    <location>
        <begin position="265"/>
        <end position="297"/>
    </location>
</feature>
<accession>A0A8B6FD06</accession>
<comment type="caution">
    <text evidence="5">The sequence shown here is derived from an EMBL/GenBank/DDBJ whole genome shotgun (WGS) entry which is preliminary data.</text>
</comment>
<sequence>MAYRKSAPFGFLDSSSGSISSISTGDIGNLEMADLSFDSQNSSRLERKMNIDDELKRCEDSLLEAQETNVKCQVAHETIERVLHSNNTKGADIFTSTRGRWSSPRPKTAPADVDKRMNGDQLLDDEDEFDLDTKKTTLHGAAICGDTILMGQLLKVGARVNSQDSNGKIPLHYAAEYGQLPALRVLIKSGSIVNMIDNRIKAPLFYAVEHGYVAAAKELIDRGASVNCADKRKRMPLHCASEDGRKMMVDLLLRTGASVYSMDSDMKAPIHYAVEKNYLQITQSLVMHGAPVNQSDGKQRKPLHYAAELGYISIIDFLVQRGATLDALDCNLRTPMFLAIEHGHDFIVHALMNYGASVKTADRNRQTPLHVAACKGLVATANDLIRKGSRLDVQDDEGKSPLFYAVEQREISMVDTLLKSGASVDMIDNSAKSPLHYAAETKDTDLMYLLAQHELKTSKTKNVYRRVLEVAIRYNNDYLGQVVWNRLLDKYTDAIIASDRTYPYDFESRETTNIVKILLRMTCEAFAKVHKERLWKASPELQDGSGERPLIVAYVFLWPHTKKKVFMGIPVVYRMYSATNETDAGYDDVDSQFKKF</sequence>
<evidence type="ECO:0000256" key="4">
    <source>
        <dbReference type="SAM" id="MobiDB-lite"/>
    </source>
</evidence>
<dbReference type="GO" id="GO:0005829">
    <property type="term" value="C:cytosol"/>
    <property type="evidence" value="ECO:0007669"/>
    <property type="project" value="TreeGrafter"/>
</dbReference>
<dbReference type="InterPro" id="IPR051070">
    <property type="entry name" value="NF-kappa-B_inhibitor"/>
</dbReference>
<dbReference type="Pfam" id="PF12796">
    <property type="entry name" value="Ank_2"/>
    <property type="match status" value="3"/>
</dbReference>
<dbReference type="OrthoDB" id="6131623at2759"/>
<dbReference type="SUPFAM" id="SSF48403">
    <property type="entry name" value="Ankyrin repeat"/>
    <property type="match status" value="1"/>
</dbReference>
<evidence type="ECO:0000313" key="5">
    <source>
        <dbReference type="EMBL" id="VDI47336.1"/>
    </source>
</evidence>
<dbReference type="AlphaFoldDB" id="A0A8B6FD06"/>
<keyword evidence="1" id="KW-0677">Repeat</keyword>
<gene>
    <name evidence="5" type="ORF">MGAL_10B005399</name>
</gene>
<dbReference type="PANTHER" id="PTHR46680">
    <property type="entry name" value="NF-KAPPA-B INHIBITOR ALPHA"/>
    <property type="match status" value="1"/>
</dbReference>
<keyword evidence="2 3" id="KW-0040">ANK repeat</keyword>
<feature type="repeat" description="ANK" evidence="3">
    <location>
        <begin position="232"/>
        <end position="264"/>
    </location>
</feature>
<feature type="repeat" description="ANK" evidence="3">
    <location>
        <begin position="364"/>
        <end position="396"/>
    </location>
</feature>
<feature type="region of interest" description="Disordered" evidence="4">
    <location>
        <begin position="94"/>
        <end position="115"/>
    </location>
</feature>
<dbReference type="PROSITE" id="PS50088">
    <property type="entry name" value="ANK_REPEAT"/>
    <property type="match status" value="9"/>
</dbReference>
<feature type="repeat" description="ANK" evidence="3">
    <location>
        <begin position="331"/>
        <end position="363"/>
    </location>
</feature>
<dbReference type="Gene3D" id="1.25.40.20">
    <property type="entry name" value="Ankyrin repeat-containing domain"/>
    <property type="match status" value="1"/>
</dbReference>
<feature type="repeat" description="ANK" evidence="3">
    <location>
        <begin position="397"/>
        <end position="429"/>
    </location>
</feature>
<evidence type="ECO:0000313" key="6">
    <source>
        <dbReference type="Proteomes" id="UP000596742"/>
    </source>
</evidence>
<dbReference type="PROSITE" id="PS50297">
    <property type="entry name" value="ANK_REP_REGION"/>
    <property type="match status" value="7"/>
</dbReference>
<protein>
    <submittedName>
        <fullName evidence="5">Uncharacterized protein</fullName>
    </submittedName>
</protein>
<dbReference type="SMART" id="SM00248">
    <property type="entry name" value="ANK"/>
    <property type="match status" value="10"/>
</dbReference>
<evidence type="ECO:0000256" key="3">
    <source>
        <dbReference type="PROSITE-ProRule" id="PRU00023"/>
    </source>
</evidence>
<keyword evidence="6" id="KW-1185">Reference proteome</keyword>
<evidence type="ECO:0000256" key="2">
    <source>
        <dbReference type="ARBA" id="ARBA00023043"/>
    </source>
</evidence>
<feature type="repeat" description="ANK" evidence="3">
    <location>
        <begin position="166"/>
        <end position="198"/>
    </location>
</feature>
<dbReference type="InterPro" id="IPR036770">
    <property type="entry name" value="Ankyrin_rpt-contain_sf"/>
</dbReference>
<dbReference type="Pfam" id="PF00023">
    <property type="entry name" value="Ank"/>
    <property type="match status" value="1"/>
</dbReference>
<reference evidence="5" key="1">
    <citation type="submission" date="2018-11" db="EMBL/GenBank/DDBJ databases">
        <authorList>
            <person name="Alioto T."/>
            <person name="Alioto T."/>
        </authorList>
    </citation>
    <scope>NUCLEOTIDE SEQUENCE</scope>
</reference>
<organism evidence="5 6">
    <name type="scientific">Mytilus galloprovincialis</name>
    <name type="common">Mediterranean mussel</name>
    <dbReference type="NCBI Taxonomy" id="29158"/>
    <lineage>
        <taxon>Eukaryota</taxon>
        <taxon>Metazoa</taxon>
        <taxon>Spiralia</taxon>
        <taxon>Lophotrochozoa</taxon>
        <taxon>Mollusca</taxon>
        <taxon>Bivalvia</taxon>
        <taxon>Autobranchia</taxon>
        <taxon>Pteriomorphia</taxon>
        <taxon>Mytilida</taxon>
        <taxon>Mytiloidea</taxon>
        <taxon>Mytilidae</taxon>
        <taxon>Mytilinae</taxon>
        <taxon>Mytilus</taxon>
    </lineage>
</organism>
<dbReference type="EMBL" id="UYJE01006596">
    <property type="protein sequence ID" value="VDI47336.1"/>
    <property type="molecule type" value="Genomic_DNA"/>
</dbReference>
<dbReference type="GO" id="GO:0071356">
    <property type="term" value="P:cellular response to tumor necrosis factor"/>
    <property type="evidence" value="ECO:0007669"/>
    <property type="project" value="TreeGrafter"/>
</dbReference>
<feature type="repeat" description="ANK" evidence="3">
    <location>
        <begin position="199"/>
        <end position="231"/>
    </location>
</feature>